<keyword evidence="5" id="KW-1185">Reference proteome</keyword>
<keyword evidence="2" id="KW-1015">Disulfide bond</keyword>
<dbReference type="SUPFAM" id="SSF57302">
    <property type="entry name" value="Snake toxin-like"/>
    <property type="match status" value="1"/>
</dbReference>
<evidence type="ECO:0000313" key="5">
    <source>
        <dbReference type="Proteomes" id="UP001249851"/>
    </source>
</evidence>
<dbReference type="InterPro" id="IPR045860">
    <property type="entry name" value="Snake_toxin-like_sf"/>
</dbReference>
<dbReference type="EMBL" id="JARQWQ010000020">
    <property type="protein sequence ID" value="KAK2565116.1"/>
    <property type="molecule type" value="Genomic_DNA"/>
</dbReference>
<evidence type="ECO:0000256" key="2">
    <source>
        <dbReference type="ARBA" id="ARBA00023157"/>
    </source>
</evidence>
<keyword evidence="1 3" id="KW-0732">Signal</keyword>
<feature type="signal peptide" evidence="3">
    <location>
        <begin position="1"/>
        <end position="16"/>
    </location>
</feature>
<dbReference type="Proteomes" id="UP001249851">
    <property type="component" value="Unassembled WGS sequence"/>
</dbReference>
<comment type="caution">
    <text evidence="4">The sequence shown here is derived from an EMBL/GenBank/DDBJ whole genome shotgun (WGS) entry which is preliminary data.</text>
</comment>
<dbReference type="PANTHER" id="PTHR10036">
    <property type="entry name" value="CD59 GLYCOPROTEIN"/>
    <property type="match status" value="1"/>
</dbReference>
<gene>
    <name evidence="4" type="ORF">P5673_011033</name>
</gene>
<protein>
    <submittedName>
        <fullName evidence="4">Uncharacterized protein</fullName>
    </submittedName>
</protein>
<dbReference type="Gene3D" id="2.10.60.10">
    <property type="entry name" value="CD59"/>
    <property type="match status" value="1"/>
</dbReference>
<feature type="chain" id="PRO_5042103444" evidence="3">
    <location>
        <begin position="17"/>
        <end position="313"/>
    </location>
</feature>
<name>A0AAD9QQ76_ACRCE</name>
<accession>A0AAD9QQ76</accession>
<organism evidence="4 5">
    <name type="scientific">Acropora cervicornis</name>
    <name type="common">Staghorn coral</name>
    <dbReference type="NCBI Taxonomy" id="6130"/>
    <lineage>
        <taxon>Eukaryota</taxon>
        <taxon>Metazoa</taxon>
        <taxon>Cnidaria</taxon>
        <taxon>Anthozoa</taxon>
        <taxon>Hexacorallia</taxon>
        <taxon>Scleractinia</taxon>
        <taxon>Astrocoeniina</taxon>
        <taxon>Acroporidae</taxon>
        <taxon>Acropora</taxon>
    </lineage>
</organism>
<evidence type="ECO:0000256" key="1">
    <source>
        <dbReference type="ARBA" id="ARBA00022729"/>
    </source>
</evidence>
<evidence type="ECO:0000256" key="3">
    <source>
        <dbReference type="SAM" id="SignalP"/>
    </source>
</evidence>
<evidence type="ECO:0000313" key="4">
    <source>
        <dbReference type="EMBL" id="KAK2565116.1"/>
    </source>
</evidence>
<dbReference type="CDD" id="cd00117">
    <property type="entry name" value="TFP"/>
    <property type="match status" value="1"/>
</dbReference>
<reference evidence="4" key="1">
    <citation type="journal article" date="2023" name="G3 (Bethesda)">
        <title>Whole genome assembly and annotation of the endangered Caribbean coral Acropora cervicornis.</title>
        <authorList>
            <person name="Selwyn J.D."/>
            <person name="Vollmer S.V."/>
        </authorList>
    </citation>
    <scope>NUCLEOTIDE SEQUENCE</scope>
    <source>
        <strain evidence="4">K2</strain>
    </source>
</reference>
<proteinExistence type="predicted"/>
<dbReference type="AlphaFoldDB" id="A0AAD9QQ76"/>
<reference evidence="4" key="2">
    <citation type="journal article" date="2023" name="Science">
        <title>Genomic signatures of disease resistance in endangered staghorn corals.</title>
        <authorList>
            <person name="Vollmer S.V."/>
            <person name="Selwyn J.D."/>
            <person name="Despard B.A."/>
            <person name="Roesel C.L."/>
        </authorList>
    </citation>
    <scope>NUCLEOTIDE SEQUENCE</scope>
    <source>
        <strain evidence="4">K2</strain>
    </source>
</reference>
<sequence>MKLFIFFVFLLCSAIAHELKCYACSSTKSWEDCESTQSKKTCPEGQERCIKVSTEYNGTKSYSKDCLDEASCDNKDTYLQDCKAAQNSSCILICCSSELCNSGAEHVFESYEIQALLKQQITTAAAKGSVLSLLSKVVVPRSVVSLVEAALGGGFTEESGKERKGHSPVHLQPDYETPQHHFIQRVLHSTFAFWEQVYTPSKQNNKQLTYIIPFIQKNISPRNHKDNSRKVMLQLAKGLLYPDRREGERNEYQLSVLVLLTGMTPDFRQLYSCDIMQSSPKIDMTFPKEASTVTLQLIKASLYTTENVCFRKM</sequence>
<dbReference type="PANTHER" id="PTHR10036:SF3">
    <property type="entry name" value="PROTEIN SLEEPLESS-RELATED"/>
    <property type="match status" value="1"/>
</dbReference>